<dbReference type="STRING" id="1470434.AZF00_17995"/>
<dbReference type="Gene3D" id="3.40.190.10">
    <property type="entry name" value="Periplasmic binding protein-like II"/>
    <property type="match status" value="2"/>
</dbReference>
<dbReference type="KEGG" id="zal:AZF00_17995"/>
<dbReference type="RefSeq" id="WP_008252861.1">
    <property type="nucleotide sequence ID" value="NZ_CP014544.1"/>
</dbReference>
<dbReference type="PRINTS" id="PR00039">
    <property type="entry name" value="HTHLYSR"/>
</dbReference>
<dbReference type="PANTHER" id="PTHR30346">
    <property type="entry name" value="TRANSCRIPTIONAL DUAL REGULATOR HCAR-RELATED"/>
    <property type="match status" value="1"/>
</dbReference>
<evidence type="ECO:0000256" key="1">
    <source>
        <dbReference type="ARBA" id="ARBA00009437"/>
    </source>
</evidence>
<dbReference type="PROSITE" id="PS50931">
    <property type="entry name" value="HTH_LYSR"/>
    <property type="match status" value="1"/>
</dbReference>
<accession>A0A127MA79</accession>
<evidence type="ECO:0000256" key="5">
    <source>
        <dbReference type="ARBA" id="ARBA00023163"/>
    </source>
</evidence>
<organism evidence="7 8">
    <name type="scientific">Zhongshania aliphaticivorans</name>
    <dbReference type="NCBI Taxonomy" id="1470434"/>
    <lineage>
        <taxon>Bacteria</taxon>
        <taxon>Pseudomonadati</taxon>
        <taxon>Pseudomonadota</taxon>
        <taxon>Gammaproteobacteria</taxon>
        <taxon>Cellvibrionales</taxon>
        <taxon>Spongiibacteraceae</taxon>
        <taxon>Zhongshania</taxon>
    </lineage>
</organism>
<evidence type="ECO:0000256" key="2">
    <source>
        <dbReference type="ARBA" id="ARBA00023015"/>
    </source>
</evidence>
<protein>
    <submittedName>
        <fullName evidence="7">LysR family transcriptional regulator</fullName>
    </submittedName>
</protein>
<evidence type="ECO:0000259" key="6">
    <source>
        <dbReference type="PROSITE" id="PS50931"/>
    </source>
</evidence>
<comment type="similarity">
    <text evidence="1">Belongs to the LysR transcriptional regulatory family.</text>
</comment>
<name>A0A127MA79_9GAMM</name>
<reference evidence="7 8" key="1">
    <citation type="submission" date="2015-12" db="EMBL/GenBank/DDBJ databases">
        <authorList>
            <person name="Shamseldin A."/>
            <person name="Moawad H."/>
            <person name="Abd El-Rahim W.M."/>
            <person name="Sadowsky M.J."/>
        </authorList>
    </citation>
    <scope>NUCLEOTIDE SEQUENCE [LARGE SCALE GENOMIC DNA]</scope>
    <source>
        <strain evidence="7 8">SM2</strain>
    </source>
</reference>
<evidence type="ECO:0000313" key="8">
    <source>
        <dbReference type="Proteomes" id="UP000074119"/>
    </source>
</evidence>
<gene>
    <name evidence="7" type="ORF">AZF00_17995</name>
</gene>
<evidence type="ECO:0000256" key="3">
    <source>
        <dbReference type="ARBA" id="ARBA00023125"/>
    </source>
</evidence>
<dbReference type="Pfam" id="PF00126">
    <property type="entry name" value="HTH_1"/>
    <property type="match status" value="1"/>
</dbReference>
<dbReference type="GO" id="GO:0032993">
    <property type="term" value="C:protein-DNA complex"/>
    <property type="evidence" value="ECO:0007669"/>
    <property type="project" value="TreeGrafter"/>
</dbReference>
<dbReference type="PANTHER" id="PTHR30346:SF26">
    <property type="entry name" value="HYDROGEN PEROXIDE-INDUCIBLE GENES ACTIVATOR"/>
    <property type="match status" value="1"/>
</dbReference>
<dbReference type="Proteomes" id="UP000074119">
    <property type="component" value="Chromosome"/>
</dbReference>
<keyword evidence="2" id="KW-0805">Transcription regulation</keyword>
<dbReference type="SUPFAM" id="SSF53850">
    <property type="entry name" value="Periplasmic binding protein-like II"/>
    <property type="match status" value="1"/>
</dbReference>
<dbReference type="EMBL" id="CP014544">
    <property type="protein sequence ID" value="AMO70078.1"/>
    <property type="molecule type" value="Genomic_DNA"/>
</dbReference>
<proteinExistence type="inferred from homology"/>
<dbReference type="CDD" id="cd08411">
    <property type="entry name" value="PBP2_OxyR"/>
    <property type="match status" value="1"/>
</dbReference>
<dbReference type="SUPFAM" id="SSF46785">
    <property type="entry name" value="Winged helix' DNA-binding domain"/>
    <property type="match status" value="1"/>
</dbReference>
<dbReference type="Pfam" id="PF03466">
    <property type="entry name" value="LysR_substrate"/>
    <property type="match status" value="1"/>
</dbReference>
<dbReference type="AlphaFoldDB" id="A0A127MA79"/>
<dbReference type="InterPro" id="IPR036388">
    <property type="entry name" value="WH-like_DNA-bd_sf"/>
</dbReference>
<keyword evidence="3" id="KW-0238">DNA-binding</keyword>
<dbReference type="FunFam" id="1.10.10.10:FF:000001">
    <property type="entry name" value="LysR family transcriptional regulator"/>
    <property type="match status" value="1"/>
</dbReference>
<dbReference type="Gene3D" id="1.10.10.10">
    <property type="entry name" value="Winged helix-like DNA-binding domain superfamily/Winged helix DNA-binding domain"/>
    <property type="match status" value="1"/>
</dbReference>
<dbReference type="GO" id="GO:0003700">
    <property type="term" value="F:DNA-binding transcription factor activity"/>
    <property type="evidence" value="ECO:0007669"/>
    <property type="project" value="InterPro"/>
</dbReference>
<evidence type="ECO:0000256" key="4">
    <source>
        <dbReference type="ARBA" id="ARBA00023159"/>
    </source>
</evidence>
<sequence length="324" mass="35613">MTLTELRYILALKDSGHFGKAAEKCFVSQPTLSVAIKKLEDELGISLFERNRGQIKTTPVGEQVIRQARYVLEQADHIRELANQGRDPLGTPLAIGAIHTVGPYLYPRCIPLIREYAPEMPLYIEENLTGVLRERLRSSQLDAIIVALPFNEPDVVTQPLYEEPFVVLLPCDHPLAQKTALHQDDLLNENVLLLGEGHCFRDQVMAACPGLRQTFANGDRLLQSVVEGSSLETLKHMVVSKLGITILPLSAAQVAPYGDGVLCTRPFVDPSPTRTVALAWRASFPRHQAVDVISRAIKASAAALTSLPSSQSPSKTKRKIKKSG</sequence>
<keyword evidence="5" id="KW-0804">Transcription</keyword>
<keyword evidence="4" id="KW-0010">Activator</keyword>
<dbReference type="InterPro" id="IPR000847">
    <property type="entry name" value="LysR_HTH_N"/>
</dbReference>
<feature type="domain" description="HTH lysR-type" evidence="6">
    <location>
        <begin position="1"/>
        <end position="58"/>
    </location>
</feature>
<evidence type="ECO:0000313" key="7">
    <source>
        <dbReference type="EMBL" id="AMO70078.1"/>
    </source>
</evidence>
<dbReference type="InterPro" id="IPR036390">
    <property type="entry name" value="WH_DNA-bd_sf"/>
</dbReference>
<dbReference type="GO" id="GO:0003677">
    <property type="term" value="F:DNA binding"/>
    <property type="evidence" value="ECO:0007669"/>
    <property type="project" value="UniProtKB-KW"/>
</dbReference>
<dbReference type="InterPro" id="IPR005119">
    <property type="entry name" value="LysR_subst-bd"/>
</dbReference>